<evidence type="ECO:0000313" key="2">
    <source>
        <dbReference type="EMBL" id="MFD1609247.1"/>
    </source>
</evidence>
<keyword evidence="1" id="KW-1133">Transmembrane helix</keyword>
<keyword evidence="3" id="KW-1185">Reference proteome</keyword>
<feature type="transmembrane region" description="Helical" evidence="1">
    <location>
        <begin position="100"/>
        <end position="119"/>
    </location>
</feature>
<sequence length="121" mass="13615">MSVYLHNYLEVFKKNFMLLVMAIVLLAVTFFIWAGIPFFIIGNLVAKLTSNSVITYLSISLSGGFLFSLYFVPFHLKVAENISIVKGNHVAKSFVHLHTLWMIGSSLIFGIVMILMTVLQL</sequence>
<feature type="transmembrane region" description="Helical" evidence="1">
    <location>
        <begin position="53"/>
        <end position="72"/>
    </location>
</feature>
<keyword evidence="1" id="KW-0812">Transmembrane</keyword>
<reference evidence="3" key="1">
    <citation type="journal article" date="2019" name="Int. J. Syst. Evol. Microbiol.">
        <title>The Global Catalogue of Microorganisms (GCM) 10K type strain sequencing project: providing services to taxonomists for standard genome sequencing and annotation.</title>
        <authorList>
            <consortium name="The Broad Institute Genomics Platform"/>
            <consortium name="The Broad Institute Genome Sequencing Center for Infectious Disease"/>
            <person name="Wu L."/>
            <person name="Ma J."/>
        </authorList>
    </citation>
    <scope>NUCLEOTIDE SEQUENCE [LARGE SCALE GENOMIC DNA]</scope>
    <source>
        <strain evidence="3">CGMCC 1.12376</strain>
    </source>
</reference>
<evidence type="ECO:0000313" key="3">
    <source>
        <dbReference type="Proteomes" id="UP001597221"/>
    </source>
</evidence>
<dbReference type="EMBL" id="JBHUDE010000151">
    <property type="protein sequence ID" value="MFD1609247.1"/>
    <property type="molecule type" value="Genomic_DNA"/>
</dbReference>
<organism evidence="2 3">
    <name type="scientific">Oceanobacillus luteolus</name>
    <dbReference type="NCBI Taxonomy" id="1274358"/>
    <lineage>
        <taxon>Bacteria</taxon>
        <taxon>Bacillati</taxon>
        <taxon>Bacillota</taxon>
        <taxon>Bacilli</taxon>
        <taxon>Bacillales</taxon>
        <taxon>Bacillaceae</taxon>
        <taxon>Oceanobacillus</taxon>
    </lineage>
</organism>
<dbReference type="RefSeq" id="WP_379598661.1">
    <property type="nucleotide sequence ID" value="NZ_JBHUDE010000151.1"/>
</dbReference>
<dbReference type="Proteomes" id="UP001597221">
    <property type="component" value="Unassembled WGS sequence"/>
</dbReference>
<gene>
    <name evidence="2" type="ORF">ACFSBH_16640</name>
</gene>
<name>A0ABW4HVS4_9BACI</name>
<protein>
    <submittedName>
        <fullName evidence="2">Uncharacterized protein</fullName>
    </submittedName>
</protein>
<evidence type="ECO:0000256" key="1">
    <source>
        <dbReference type="SAM" id="Phobius"/>
    </source>
</evidence>
<keyword evidence="1" id="KW-0472">Membrane</keyword>
<feature type="transmembrane region" description="Helical" evidence="1">
    <location>
        <begin position="16"/>
        <end position="41"/>
    </location>
</feature>
<comment type="caution">
    <text evidence="2">The sequence shown here is derived from an EMBL/GenBank/DDBJ whole genome shotgun (WGS) entry which is preliminary data.</text>
</comment>
<proteinExistence type="predicted"/>
<accession>A0ABW4HVS4</accession>